<dbReference type="Proteomes" id="UP000319014">
    <property type="component" value="Unassembled WGS sequence"/>
</dbReference>
<dbReference type="EMBL" id="FXTK01000001">
    <property type="protein sequence ID" value="SMO37389.1"/>
    <property type="molecule type" value="Genomic_DNA"/>
</dbReference>
<organism evidence="2 3">
    <name type="scientific">Paracoccus laeviglucosivorans</name>
    <dbReference type="NCBI Taxonomy" id="1197861"/>
    <lineage>
        <taxon>Bacteria</taxon>
        <taxon>Pseudomonadati</taxon>
        <taxon>Pseudomonadota</taxon>
        <taxon>Alphaproteobacteria</taxon>
        <taxon>Rhodobacterales</taxon>
        <taxon>Paracoccaceae</taxon>
        <taxon>Paracoccus</taxon>
    </lineage>
</organism>
<dbReference type="OrthoDB" id="7774826at2"/>
<protein>
    <submittedName>
        <fullName evidence="2">Uncharacterized protein</fullName>
    </submittedName>
</protein>
<dbReference type="PROSITE" id="PS51257">
    <property type="entry name" value="PROKAR_LIPOPROTEIN"/>
    <property type="match status" value="1"/>
</dbReference>
<reference evidence="2 3" key="1">
    <citation type="submission" date="2017-05" db="EMBL/GenBank/DDBJ databases">
        <authorList>
            <person name="Varghese N."/>
            <person name="Submissions S."/>
        </authorList>
    </citation>
    <scope>NUCLEOTIDE SEQUENCE [LARGE SCALE GENOMIC DNA]</scope>
    <source>
        <strain evidence="2 3">DSM 100094</strain>
    </source>
</reference>
<accession>A0A521ARH0</accession>
<name>A0A521ARH0_9RHOB</name>
<proteinExistence type="predicted"/>
<evidence type="ECO:0000256" key="1">
    <source>
        <dbReference type="SAM" id="SignalP"/>
    </source>
</evidence>
<gene>
    <name evidence="2" type="ORF">SAMN06265221_101284</name>
</gene>
<dbReference type="AlphaFoldDB" id="A0A521ARH0"/>
<evidence type="ECO:0000313" key="2">
    <source>
        <dbReference type="EMBL" id="SMO37389.1"/>
    </source>
</evidence>
<feature type="chain" id="PRO_5022110033" evidence="1">
    <location>
        <begin position="24"/>
        <end position="118"/>
    </location>
</feature>
<keyword evidence="1" id="KW-0732">Signal</keyword>
<keyword evidence="3" id="KW-1185">Reference proteome</keyword>
<dbReference type="RefSeq" id="WP_142661389.1">
    <property type="nucleotide sequence ID" value="NZ_FXTK01000001.1"/>
</dbReference>
<evidence type="ECO:0000313" key="3">
    <source>
        <dbReference type="Proteomes" id="UP000319014"/>
    </source>
</evidence>
<sequence length="118" mass="12493">MSCRVPRHAPLFAVLVAVALVSACSRGPTEDILPGGVPAKTNLHQSTGLPPESVRTVNRNDAGWRLIYRPNNAPSGAEQQAARALCGLERRTVAQIVRLPLDAPHDDPGAAKIDVICA</sequence>
<feature type="signal peptide" evidence="1">
    <location>
        <begin position="1"/>
        <end position="23"/>
    </location>
</feature>